<reference evidence="1 2" key="1">
    <citation type="submission" date="2019-05" db="EMBL/GenBank/DDBJ databases">
        <title>Another draft genome of Portunus trituberculatus and its Hox gene families provides insights of decapod evolution.</title>
        <authorList>
            <person name="Jeong J.-H."/>
            <person name="Song I."/>
            <person name="Kim S."/>
            <person name="Choi T."/>
            <person name="Kim D."/>
            <person name="Ryu S."/>
            <person name="Kim W."/>
        </authorList>
    </citation>
    <scope>NUCLEOTIDE SEQUENCE [LARGE SCALE GENOMIC DNA]</scope>
    <source>
        <tissue evidence="1">Muscle</tissue>
    </source>
</reference>
<dbReference type="AlphaFoldDB" id="A0A5B7FRE5"/>
<organism evidence="1 2">
    <name type="scientific">Portunus trituberculatus</name>
    <name type="common">Swimming crab</name>
    <name type="synonym">Neptunus trituberculatus</name>
    <dbReference type="NCBI Taxonomy" id="210409"/>
    <lineage>
        <taxon>Eukaryota</taxon>
        <taxon>Metazoa</taxon>
        <taxon>Ecdysozoa</taxon>
        <taxon>Arthropoda</taxon>
        <taxon>Crustacea</taxon>
        <taxon>Multicrustacea</taxon>
        <taxon>Malacostraca</taxon>
        <taxon>Eumalacostraca</taxon>
        <taxon>Eucarida</taxon>
        <taxon>Decapoda</taxon>
        <taxon>Pleocyemata</taxon>
        <taxon>Brachyura</taxon>
        <taxon>Eubrachyura</taxon>
        <taxon>Portunoidea</taxon>
        <taxon>Portunidae</taxon>
        <taxon>Portuninae</taxon>
        <taxon>Portunus</taxon>
    </lineage>
</organism>
<evidence type="ECO:0000313" key="2">
    <source>
        <dbReference type="Proteomes" id="UP000324222"/>
    </source>
</evidence>
<evidence type="ECO:0000313" key="1">
    <source>
        <dbReference type="EMBL" id="MPC47859.1"/>
    </source>
</evidence>
<dbReference type="EMBL" id="VSRR010007964">
    <property type="protein sequence ID" value="MPC47859.1"/>
    <property type="molecule type" value="Genomic_DNA"/>
</dbReference>
<dbReference type="Proteomes" id="UP000324222">
    <property type="component" value="Unassembled WGS sequence"/>
</dbReference>
<accession>A0A5B7FRE5</accession>
<gene>
    <name evidence="1" type="ORF">E2C01_041618</name>
</gene>
<keyword evidence="2" id="KW-1185">Reference proteome</keyword>
<comment type="caution">
    <text evidence="1">The sequence shown here is derived from an EMBL/GenBank/DDBJ whole genome shotgun (WGS) entry which is preliminary data.</text>
</comment>
<proteinExistence type="predicted"/>
<name>A0A5B7FRE5_PORTR</name>
<protein>
    <submittedName>
        <fullName evidence="1">Uncharacterized protein</fullName>
    </submittedName>
</protein>
<sequence length="186" mass="20353">MAHAALLLSRPKYADESRLTSEIGCCDALLEHLTLCTLTYPHQAETILVSTRMVLSPPLVVTVSITSGRVQALENYLTKNEQPAAMEDRCLVQCVIAVGSRPISPPKCIFGVTGFKPALGLPKVPSLAVPVPQIMWGCQLRRSIRSLTGQILDLHQDAISGESPTNKIYWAQWDTLWSVAVMLDLS</sequence>